<comment type="caution">
    <text evidence="8">The sequence shown here is derived from an EMBL/GenBank/DDBJ whole genome shotgun (WGS) entry which is preliminary data.</text>
</comment>
<dbReference type="GO" id="GO:0008198">
    <property type="term" value="F:ferrous iron binding"/>
    <property type="evidence" value="ECO:0007669"/>
    <property type="project" value="TreeGrafter"/>
</dbReference>
<dbReference type="GO" id="GO:0004322">
    <property type="term" value="F:ferroxidase activity"/>
    <property type="evidence" value="ECO:0007669"/>
    <property type="project" value="UniProtKB-EC"/>
</dbReference>
<proteinExistence type="inferred from homology"/>
<dbReference type="PANTHER" id="PTHR11431">
    <property type="entry name" value="FERRITIN"/>
    <property type="match status" value="1"/>
</dbReference>
<reference evidence="8" key="1">
    <citation type="submission" date="2023-03" db="EMBL/GenBank/DDBJ databases">
        <title>Chromosome-level genomes of two armyworms, Mythimna separata and Mythimna loreyi, provide insights into the biosynthesis and reception of sex pheromones.</title>
        <authorList>
            <person name="Zhao H."/>
        </authorList>
    </citation>
    <scope>NUCLEOTIDE SEQUENCE</scope>
    <source>
        <strain evidence="8">BeijingLab</strain>
        <tissue evidence="8">Pupa</tissue>
    </source>
</reference>
<dbReference type="GO" id="GO:0005737">
    <property type="term" value="C:cytoplasm"/>
    <property type="evidence" value="ECO:0007669"/>
    <property type="project" value="TreeGrafter"/>
</dbReference>
<sequence>MLLCLNSNWRDTFIKLCFNKYLPATSINRRYKYYQNNYNSKIEDLVNIQIMAEQQAGQDYLNMAVTFLHSAKSLMGAGGFFMKMYKEELDHMQKLINYQLLRGGMPLICGLQTPIHNKDLTLLEAFKQGLHMEKNINEGLQKGVKLAEDVKDYHYADFITSVFLTEQMDSIHEMASHITKLSTLSNDNALFHYNLYLEKMYPLPHKVKSHNK</sequence>
<keyword evidence="9" id="KW-1185">Reference proteome</keyword>
<dbReference type="PANTHER" id="PTHR11431:SF75">
    <property type="entry name" value="FERRITIN"/>
    <property type="match status" value="1"/>
</dbReference>
<dbReference type="InterPro" id="IPR001519">
    <property type="entry name" value="Ferritin"/>
</dbReference>
<gene>
    <name evidence="8" type="ORF">PYW07_015993</name>
</gene>
<organism evidence="8 9">
    <name type="scientific">Mythimna separata</name>
    <name type="common">Oriental armyworm</name>
    <name type="synonym">Pseudaletia separata</name>
    <dbReference type="NCBI Taxonomy" id="271217"/>
    <lineage>
        <taxon>Eukaryota</taxon>
        <taxon>Metazoa</taxon>
        <taxon>Ecdysozoa</taxon>
        <taxon>Arthropoda</taxon>
        <taxon>Hexapoda</taxon>
        <taxon>Insecta</taxon>
        <taxon>Pterygota</taxon>
        <taxon>Neoptera</taxon>
        <taxon>Endopterygota</taxon>
        <taxon>Lepidoptera</taxon>
        <taxon>Glossata</taxon>
        <taxon>Ditrysia</taxon>
        <taxon>Noctuoidea</taxon>
        <taxon>Noctuidae</taxon>
        <taxon>Noctuinae</taxon>
        <taxon>Hadenini</taxon>
        <taxon>Mythimna</taxon>
    </lineage>
</organism>
<evidence type="ECO:0000256" key="3">
    <source>
        <dbReference type="ARBA" id="ARBA00022723"/>
    </source>
</evidence>
<evidence type="ECO:0000256" key="5">
    <source>
        <dbReference type="PIRSR" id="PIRSR601519-1"/>
    </source>
</evidence>
<dbReference type="GO" id="GO:0006879">
    <property type="term" value="P:intracellular iron ion homeostasis"/>
    <property type="evidence" value="ECO:0007669"/>
    <property type="project" value="UniProtKB-KW"/>
</dbReference>
<keyword evidence="4 5" id="KW-0408">Iron</keyword>
<evidence type="ECO:0000313" key="8">
    <source>
        <dbReference type="EMBL" id="KAJ8725035.1"/>
    </source>
</evidence>
<accession>A0AAD8DUY1</accession>
<feature type="binding site" evidence="5">
    <location>
        <position position="133"/>
    </location>
    <ligand>
        <name>Fe cation</name>
        <dbReference type="ChEBI" id="CHEBI:24875"/>
        <label>1</label>
    </ligand>
</feature>
<dbReference type="EMBL" id="JARGEI010000010">
    <property type="protein sequence ID" value="KAJ8725035.1"/>
    <property type="molecule type" value="Genomic_DNA"/>
</dbReference>
<keyword evidence="2 6" id="KW-0409">Iron storage</keyword>
<dbReference type="Gene3D" id="1.20.1260.10">
    <property type="match status" value="1"/>
</dbReference>
<feature type="binding site" evidence="5">
    <location>
        <position position="91"/>
    </location>
    <ligand>
        <name>Fe cation</name>
        <dbReference type="ChEBI" id="CHEBI:24875"/>
        <label>1</label>
    </ligand>
</feature>
<evidence type="ECO:0000259" key="7">
    <source>
        <dbReference type="PROSITE" id="PS50905"/>
    </source>
</evidence>
<keyword evidence="6" id="KW-0560">Oxidoreductase</keyword>
<evidence type="ECO:0000313" key="9">
    <source>
        <dbReference type="Proteomes" id="UP001231518"/>
    </source>
</evidence>
<evidence type="ECO:0000256" key="2">
    <source>
        <dbReference type="ARBA" id="ARBA00022434"/>
    </source>
</evidence>
<dbReference type="AlphaFoldDB" id="A0AAD8DUY1"/>
<comment type="catalytic activity">
    <reaction evidence="6">
        <text>4 Fe(2+) + O2 + 4 H(+) = 4 Fe(3+) + 2 H2O</text>
        <dbReference type="Rhea" id="RHEA:11148"/>
        <dbReference type="ChEBI" id="CHEBI:15377"/>
        <dbReference type="ChEBI" id="CHEBI:15378"/>
        <dbReference type="ChEBI" id="CHEBI:15379"/>
        <dbReference type="ChEBI" id="CHEBI:29033"/>
        <dbReference type="ChEBI" id="CHEBI:29034"/>
        <dbReference type="EC" id="1.16.3.1"/>
    </reaction>
</comment>
<dbReference type="SUPFAM" id="SSF47240">
    <property type="entry name" value="Ferritin-like"/>
    <property type="match status" value="1"/>
</dbReference>
<dbReference type="InterPro" id="IPR009078">
    <property type="entry name" value="Ferritin-like_SF"/>
</dbReference>
<feature type="domain" description="Ferritin-like diiron" evidence="7">
    <location>
        <begin position="36"/>
        <end position="185"/>
    </location>
</feature>
<protein>
    <recommendedName>
        <fullName evidence="6">Ferritin</fullName>
        <ecNumber evidence="6">1.16.3.1</ecNumber>
    </recommendedName>
</protein>
<keyword evidence="3 5" id="KW-0479">Metal-binding</keyword>
<dbReference type="PROSITE" id="PS50905">
    <property type="entry name" value="FERRITIN_LIKE"/>
    <property type="match status" value="1"/>
</dbReference>
<dbReference type="GO" id="GO:0008199">
    <property type="term" value="F:ferric iron binding"/>
    <property type="evidence" value="ECO:0007669"/>
    <property type="project" value="InterPro"/>
</dbReference>
<dbReference type="InterPro" id="IPR009040">
    <property type="entry name" value="Ferritin-like_diiron"/>
</dbReference>
<dbReference type="GO" id="GO:0006826">
    <property type="term" value="P:iron ion transport"/>
    <property type="evidence" value="ECO:0007669"/>
    <property type="project" value="InterPro"/>
</dbReference>
<dbReference type="Pfam" id="PF00210">
    <property type="entry name" value="Ferritin"/>
    <property type="match status" value="1"/>
</dbReference>
<comment type="function">
    <text evidence="6">Stores iron in a soluble, non-toxic, readily available form. Important for iron homeostasis. Iron is taken up in the ferrous form and deposited as ferric hydroxides after oxidation.</text>
</comment>
<feature type="binding site" evidence="5">
    <location>
        <position position="88"/>
    </location>
    <ligand>
        <name>Fe cation</name>
        <dbReference type="ChEBI" id="CHEBI:24875"/>
        <label>1</label>
    </ligand>
</feature>
<feature type="binding site" evidence="5">
    <location>
        <position position="53"/>
    </location>
    <ligand>
        <name>Fe cation</name>
        <dbReference type="ChEBI" id="CHEBI:24875"/>
        <label>1</label>
    </ligand>
</feature>
<evidence type="ECO:0000256" key="1">
    <source>
        <dbReference type="ARBA" id="ARBA00007513"/>
    </source>
</evidence>
<comment type="similarity">
    <text evidence="1 6">Belongs to the ferritin family.</text>
</comment>
<dbReference type="EC" id="1.16.3.1" evidence="6"/>
<dbReference type="InterPro" id="IPR008331">
    <property type="entry name" value="Ferritin_DPS_dom"/>
</dbReference>
<dbReference type="Proteomes" id="UP001231518">
    <property type="component" value="Chromosome 7"/>
</dbReference>
<feature type="binding site" evidence="5">
    <location>
        <position position="167"/>
    </location>
    <ligand>
        <name>Fe cation</name>
        <dbReference type="ChEBI" id="CHEBI:24875"/>
        <label>1</label>
    </ligand>
</feature>
<evidence type="ECO:0000256" key="4">
    <source>
        <dbReference type="ARBA" id="ARBA00023004"/>
    </source>
</evidence>
<dbReference type="InterPro" id="IPR012347">
    <property type="entry name" value="Ferritin-like"/>
</dbReference>
<evidence type="ECO:0000256" key="6">
    <source>
        <dbReference type="RuleBase" id="RU361145"/>
    </source>
</evidence>
<name>A0AAD8DUY1_MYTSE</name>